<reference evidence="7" key="1">
    <citation type="journal article" date="2021" name="Front. Microbiol.">
        <title>Comprehensive Comparative Genomics and Phenotyping of Methylobacterium Species.</title>
        <authorList>
            <person name="Alessa O."/>
            <person name="Ogura Y."/>
            <person name="Fujitani Y."/>
            <person name="Takami H."/>
            <person name="Hayashi T."/>
            <person name="Sahin N."/>
            <person name="Tani A."/>
        </authorList>
    </citation>
    <scope>NUCLEOTIDE SEQUENCE</scope>
    <source>
        <strain evidence="7">DSM 17168</strain>
    </source>
</reference>
<feature type="domain" description="GtrA/DPMS transmembrane" evidence="6">
    <location>
        <begin position="2"/>
        <end position="121"/>
    </location>
</feature>
<evidence type="ECO:0000259" key="6">
    <source>
        <dbReference type="Pfam" id="PF04138"/>
    </source>
</evidence>
<keyword evidence="2 5" id="KW-0812">Transmembrane</keyword>
<evidence type="ECO:0000256" key="4">
    <source>
        <dbReference type="ARBA" id="ARBA00023136"/>
    </source>
</evidence>
<keyword evidence="8" id="KW-1185">Reference proteome</keyword>
<evidence type="ECO:0000256" key="1">
    <source>
        <dbReference type="ARBA" id="ARBA00004141"/>
    </source>
</evidence>
<comment type="subcellular location">
    <subcellularLocation>
        <location evidence="1">Membrane</location>
        <topology evidence="1">Multi-pass membrane protein</topology>
    </subcellularLocation>
</comment>
<accession>A0ABQ4SBD1</accession>
<dbReference type="InterPro" id="IPR007267">
    <property type="entry name" value="GtrA_DPMS_TM"/>
</dbReference>
<keyword evidence="4 5" id="KW-0472">Membrane</keyword>
<reference evidence="7" key="2">
    <citation type="submission" date="2021-08" db="EMBL/GenBank/DDBJ databases">
        <authorList>
            <person name="Tani A."/>
            <person name="Ola A."/>
            <person name="Ogura Y."/>
            <person name="Katsura K."/>
            <person name="Hayashi T."/>
        </authorList>
    </citation>
    <scope>NUCLEOTIDE SEQUENCE</scope>
    <source>
        <strain evidence="7">DSM 17168</strain>
    </source>
</reference>
<evidence type="ECO:0000313" key="8">
    <source>
        <dbReference type="Proteomes" id="UP001055153"/>
    </source>
</evidence>
<keyword evidence="3 5" id="KW-1133">Transmembrane helix</keyword>
<evidence type="ECO:0000313" key="7">
    <source>
        <dbReference type="EMBL" id="GJD99769.1"/>
    </source>
</evidence>
<gene>
    <name evidence="7" type="ORF">GMJLKIPL_1687</name>
</gene>
<comment type="caution">
    <text evidence="7">The sequence shown here is derived from an EMBL/GenBank/DDBJ whole genome shotgun (WGS) entry which is preliminary data.</text>
</comment>
<dbReference type="EMBL" id="BPQQ01000018">
    <property type="protein sequence ID" value="GJD99769.1"/>
    <property type="molecule type" value="Genomic_DNA"/>
</dbReference>
<evidence type="ECO:0000256" key="2">
    <source>
        <dbReference type="ARBA" id="ARBA00022692"/>
    </source>
</evidence>
<dbReference type="Proteomes" id="UP001055153">
    <property type="component" value="Unassembled WGS sequence"/>
</dbReference>
<evidence type="ECO:0000256" key="3">
    <source>
        <dbReference type="ARBA" id="ARBA00022989"/>
    </source>
</evidence>
<name>A0ABQ4SBD1_9HYPH</name>
<organism evidence="7 8">
    <name type="scientific">Methylobacterium isbiliense</name>
    <dbReference type="NCBI Taxonomy" id="315478"/>
    <lineage>
        <taxon>Bacteria</taxon>
        <taxon>Pseudomonadati</taxon>
        <taxon>Pseudomonadota</taxon>
        <taxon>Alphaproteobacteria</taxon>
        <taxon>Hyphomicrobiales</taxon>
        <taxon>Methylobacteriaceae</taxon>
        <taxon>Methylobacterium</taxon>
    </lineage>
</organism>
<evidence type="ECO:0000256" key="5">
    <source>
        <dbReference type="SAM" id="Phobius"/>
    </source>
</evidence>
<feature type="transmembrane region" description="Helical" evidence="5">
    <location>
        <begin position="66"/>
        <end position="92"/>
    </location>
</feature>
<sequence length="136" mass="13798">MRFLIAGGGAAALNWLLRFPLSLALPYPLAVLAAAACGMSIGFLAYRRFVFTGSDRPAASQLRDFLAVNAASALLVTLLASLGCGLLVPLAGAAPAEALAHAGAIAAGAVVNYLAHAAITFRASRAPHPSPKTMEA</sequence>
<feature type="transmembrane region" description="Helical" evidence="5">
    <location>
        <begin position="98"/>
        <end position="115"/>
    </location>
</feature>
<feature type="transmembrane region" description="Helical" evidence="5">
    <location>
        <begin position="28"/>
        <end position="46"/>
    </location>
</feature>
<dbReference type="Pfam" id="PF04138">
    <property type="entry name" value="GtrA_DPMS_TM"/>
    <property type="match status" value="1"/>
</dbReference>
<proteinExistence type="predicted"/>
<protein>
    <recommendedName>
        <fullName evidence="6">GtrA/DPMS transmembrane domain-containing protein</fullName>
    </recommendedName>
</protein>